<sequence length="616" mass="69286">MGRAKRRQISIALGLVMLMGIGVYFRLWTIDYCVSSNDTELLRRQFDLANREAMDESAEWRRRYDWEFEKAAECSRQLDEIKRSAGETKGVSAVLHREMEMLQKENVDLLERVESLKQELEAEKLKCSVRNLRLCPLFPDLSYFDEALWMFSQKMDYESYVTDDNNQPKINCSSVPFTNSSQKCLDVPSLDKAVLSDDNRVLIGLVRNPRGGFKMRLIMLLLLTAQSSFDGCWCDKDLRLQAGSIICISSLRVGWIREHSSVVIIRLLRRLERAERDECIVRLTYCKTLSIMWPFGCSWTRLRGPDSRWLHLSPTSAISPGIDACGCEEVLALQAWWVLRALDRREITAPVVHRLMTSVGLTHWLALRFNGRLSGRCLFCVRRPDEDLSGVVAFTHERFSLAFLLNVSTDGTDEADSARRTGDKRVEDLYICGLSSSIVRADRWPDLCCSQLMTGRLLVECGGISPSLVLEILSYWMCDSYDRVTGVLAISPAVTRAKMAGSVLLLVSGRRSQLSDLFSAKSNARCERVGSGSAAESVLRSVASRCALPRKCGRGGGPTQCYSAISFSPCTMSRSHTCRICIDFVLTLSYMSSSWSSCRPQAAYDEVASKSVGASY</sequence>
<keyword evidence="2" id="KW-0812">Transmembrane</keyword>
<feature type="coiled-coil region" evidence="1">
    <location>
        <begin position="92"/>
        <end position="130"/>
    </location>
</feature>
<reference evidence="3" key="2">
    <citation type="journal article" date="2024" name="Plant">
        <title>Genomic evolution and insights into agronomic trait innovations of Sesamum species.</title>
        <authorList>
            <person name="Miao H."/>
            <person name="Wang L."/>
            <person name="Qu L."/>
            <person name="Liu H."/>
            <person name="Sun Y."/>
            <person name="Le M."/>
            <person name="Wang Q."/>
            <person name="Wei S."/>
            <person name="Zheng Y."/>
            <person name="Lin W."/>
            <person name="Duan Y."/>
            <person name="Cao H."/>
            <person name="Xiong S."/>
            <person name="Wang X."/>
            <person name="Wei L."/>
            <person name="Li C."/>
            <person name="Ma Q."/>
            <person name="Ju M."/>
            <person name="Zhao R."/>
            <person name="Li G."/>
            <person name="Mu C."/>
            <person name="Tian Q."/>
            <person name="Mei H."/>
            <person name="Zhang T."/>
            <person name="Gao T."/>
            <person name="Zhang H."/>
        </authorList>
    </citation>
    <scope>NUCLEOTIDE SEQUENCE</scope>
    <source>
        <strain evidence="3">KEN8</strain>
    </source>
</reference>
<reference evidence="3" key="1">
    <citation type="submission" date="2020-06" db="EMBL/GenBank/DDBJ databases">
        <authorList>
            <person name="Li T."/>
            <person name="Hu X."/>
            <person name="Zhang T."/>
            <person name="Song X."/>
            <person name="Zhang H."/>
            <person name="Dai N."/>
            <person name="Sheng W."/>
            <person name="Hou X."/>
            <person name="Wei L."/>
        </authorList>
    </citation>
    <scope>NUCLEOTIDE SEQUENCE</scope>
    <source>
        <strain evidence="3">KEN8</strain>
        <tissue evidence="3">Leaf</tissue>
    </source>
</reference>
<evidence type="ECO:0000256" key="1">
    <source>
        <dbReference type="SAM" id="Coils"/>
    </source>
</evidence>
<proteinExistence type="predicted"/>
<gene>
    <name evidence="3" type="ORF">Scaly_1734200</name>
</gene>
<evidence type="ECO:0000313" key="3">
    <source>
        <dbReference type="EMBL" id="KAL0347182.1"/>
    </source>
</evidence>
<dbReference type="PANTHER" id="PTHR37215:SF1">
    <property type="entry name" value="ACYL-COA-BINDING DOMAIN PROTEIN"/>
    <property type="match status" value="1"/>
</dbReference>
<dbReference type="AlphaFoldDB" id="A0AAW2NUD0"/>
<dbReference type="EMBL" id="JACGWM010000010">
    <property type="protein sequence ID" value="KAL0347182.1"/>
    <property type="molecule type" value="Genomic_DNA"/>
</dbReference>
<evidence type="ECO:0000256" key="2">
    <source>
        <dbReference type="SAM" id="Phobius"/>
    </source>
</evidence>
<keyword evidence="2" id="KW-0472">Membrane</keyword>
<protein>
    <submittedName>
        <fullName evidence="3">Uncharacterized protein</fullName>
    </submittedName>
</protein>
<accession>A0AAW2NUD0</accession>
<organism evidence="3">
    <name type="scientific">Sesamum calycinum</name>
    <dbReference type="NCBI Taxonomy" id="2727403"/>
    <lineage>
        <taxon>Eukaryota</taxon>
        <taxon>Viridiplantae</taxon>
        <taxon>Streptophyta</taxon>
        <taxon>Embryophyta</taxon>
        <taxon>Tracheophyta</taxon>
        <taxon>Spermatophyta</taxon>
        <taxon>Magnoliopsida</taxon>
        <taxon>eudicotyledons</taxon>
        <taxon>Gunneridae</taxon>
        <taxon>Pentapetalae</taxon>
        <taxon>asterids</taxon>
        <taxon>lamiids</taxon>
        <taxon>Lamiales</taxon>
        <taxon>Pedaliaceae</taxon>
        <taxon>Sesamum</taxon>
    </lineage>
</organism>
<keyword evidence="1" id="KW-0175">Coiled coil</keyword>
<dbReference type="PANTHER" id="PTHR37215">
    <property type="entry name" value="ACYL-COA-BINDING DOMAIN PROTEIN"/>
    <property type="match status" value="1"/>
</dbReference>
<keyword evidence="2" id="KW-1133">Transmembrane helix</keyword>
<name>A0AAW2NUD0_9LAMI</name>
<comment type="caution">
    <text evidence="3">The sequence shown here is derived from an EMBL/GenBank/DDBJ whole genome shotgun (WGS) entry which is preliminary data.</text>
</comment>
<feature type="transmembrane region" description="Helical" evidence="2">
    <location>
        <begin position="9"/>
        <end position="28"/>
    </location>
</feature>